<name>A0AAI9Z1Q3_9PEZI</name>
<evidence type="ECO:0000313" key="1">
    <source>
        <dbReference type="EMBL" id="KAK1530986.1"/>
    </source>
</evidence>
<sequence length="138" mass="14753">MYVFDTSNDMKEPAECPAYVRPVNTPLRAEDANTALWRSYALASVNSHTNARAFVKILSCFSLGGKCTVGGYLLLSAETAKLAFTEHVIETDVVTCRSGRRGLGIHLTEPGSGVVECKLPAGNVGWDNGSGRFDHGCG</sequence>
<proteinExistence type="predicted"/>
<accession>A0AAI9Z1Q3</accession>
<dbReference type="Proteomes" id="UP001240678">
    <property type="component" value="Unassembled WGS sequence"/>
</dbReference>
<dbReference type="InterPro" id="IPR012338">
    <property type="entry name" value="Beta-lactam/transpept-like"/>
</dbReference>
<protein>
    <submittedName>
        <fullName evidence="1">Beta-lactamase</fullName>
    </submittedName>
</protein>
<evidence type="ECO:0000313" key="2">
    <source>
        <dbReference type="Proteomes" id="UP001240678"/>
    </source>
</evidence>
<keyword evidence="2" id="KW-1185">Reference proteome</keyword>
<dbReference type="EMBL" id="MOOE01000005">
    <property type="protein sequence ID" value="KAK1530986.1"/>
    <property type="molecule type" value="Genomic_DNA"/>
</dbReference>
<reference evidence="1 2" key="1">
    <citation type="submission" date="2016-10" db="EMBL/GenBank/DDBJ databases">
        <title>The genome sequence of Colletotrichum fioriniae PJ7.</title>
        <authorList>
            <person name="Baroncelli R."/>
        </authorList>
    </citation>
    <scope>NUCLEOTIDE SEQUENCE [LARGE SCALE GENOMIC DNA]</scope>
    <source>
        <strain evidence="1 2">IMI 309622</strain>
    </source>
</reference>
<gene>
    <name evidence="1" type="ORF">CCOS01_06089</name>
</gene>
<dbReference type="AlphaFoldDB" id="A0AAI9Z1Q3"/>
<dbReference type="RefSeq" id="XP_060316033.1">
    <property type="nucleotide sequence ID" value="XM_060454261.1"/>
</dbReference>
<organism evidence="1 2">
    <name type="scientific">Colletotrichum costaricense</name>
    <dbReference type="NCBI Taxonomy" id="1209916"/>
    <lineage>
        <taxon>Eukaryota</taxon>
        <taxon>Fungi</taxon>
        <taxon>Dikarya</taxon>
        <taxon>Ascomycota</taxon>
        <taxon>Pezizomycotina</taxon>
        <taxon>Sordariomycetes</taxon>
        <taxon>Hypocreomycetidae</taxon>
        <taxon>Glomerellales</taxon>
        <taxon>Glomerellaceae</taxon>
        <taxon>Colletotrichum</taxon>
        <taxon>Colletotrichum acutatum species complex</taxon>
    </lineage>
</organism>
<dbReference type="Gene3D" id="3.40.710.10">
    <property type="entry name" value="DD-peptidase/beta-lactamase superfamily"/>
    <property type="match status" value="1"/>
</dbReference>
<dbReference type="GeneID" id="85337808"/>
<comment type="caution">
    <text evidence="1">The sequence shown here is derived from an EMBL/GenBank/DDBJ whole genome shotgun (WGS) entry which is preliminary data.</text>
</comment>